<dbReference type="PANTHER" id="PTHR10009:SF17">
    <property type="entry name" value="MAJOR ROYAL JELLY PROTEIN"/>
    <property type="match status" value="1"/>
</dbReference>
<dbReference type="InterPro" id="IPR011042">
    <property type="entry name" value="6-blade_b-propeller_TolB-like"/>
</dbReference>
<dbReference type="GO" id="GO:0005576">
    <property type="term" value="C:extracellular region"/>
    <property type="evidence" value="ECO:0007669"/>
    <property type="project" value="UniProtKB-SubCell"/>
</dbReference>
<evidence type="ECO:0000256" key="1">
    <source>
        <dbReference type="ARBA" id="ARBA00004613"/>
    </source>
</evidence>
<dbReference type="SUPFAM" id="SSF101898">
    <property type="entry name" value="NHL repeat"/>
    <property type="match status" value="1"/>
</dbReference>
<dbReference type="InterPro" id="IPR017996">
    <property type="entry name" value="MRJP/yellow-related"/>
</dbReference>
<keyword evidence="4" id="KW-0732">Signal</keyword>
<dbReference type="Proteomes" id="UP000215453">
    <property type="component" value="Chromosome 10"/>
</dbReference>
<feature type="signal peptide" evidence="4">
    <location>
        <begin position="1"/>
        <end position="21"/>
    </location>
</feature>
<dbReference type="EMBL" id="LT882685">
    <property type="protein sequence ID" value="SMY28641.1"/>
    <property type="molecule type" value="Genomic_DNA"/>
</dbReference>
<dbReference type="Gene3D" id="2.120.10.30">
    <property type="entry name" value="TolB, C-terminal domain"/>
    <property type="match status" value="1"/>
</dbReference>
<proteinExistence type="inferred from homology"/>
<dbReference type="PANTHER" id="PTHR10009">
    <property type="entry name" value="PROTEIN YELLOW-RELATED"/>
    <property type="match status" value="1"/>
</dbReference>
<comment type="subcellular location">
    <subcellularLocation>
        <location evidence="1">Secreted</location>
    </subcellularLocation>
</comment>
<feature type="chain" id="PRO_5012102403" description="SMP-30/Gluconolactonase/LRE-like region domain-containing protein" evidence="4">
    <location>
        <begin position="22"/>
        <end position="496"/>
    </location>
</feature>
<keyword evidence="3" id="KW-0964">Secreted</keyword>
<evidence type="ECO:0000256" key="3">
    <source>
        <dbReference type="ARBA" id="ARBA00022525"/>
    </source>
</evidence>
<evidence type="ECO:0000256" key="4">
    <source>
        <dbReference type="SAM" id="SignalP"/>
    </source>
</evidence>
<protein>
    <recommendedName>
        <fullName evidence="7">SMP-30/Gluconolactonase/LRE-like region domain-containing protein</fullName>
    </recommendedName>
</protein>
<evidence type="ECO:0008006" key="7">
    <source>
        <dbReference type="Google" id="ProtNLM"/>
    </source>
</evidence>
<organism evidence="5 6">
    <name type="scientific">Zymoseptoria tritici ST99CH_1A5</name>
    <dbReference type="NCBI Taxonomy" id="1276529"/>
    <lineage>
        <taxon>Eukaryota</taxon>
        <taxon>Fungi</taxon>
        <taxon>Dikarya</taxon>
        <taxon>Ascomycota</taxon>
        <taxon>Pezizomycotina</taxon>
        <taxon>Dothideomycetes</taxon>
        <taxon>Dothideomycetidae</taxon>
        <taxon>Mycosphaerellales</taxon>
        <taxon>Mycosphaerellaceae</taxon>
        <taxon>Zymoseptoria</taxon>
    </lineage>
</organism>
<evidence type="ECO:0000256" key="2">
    <source>
        <dbReference type="ARBA" id="ARBA00009127"/>
    </source>
</evidence>
<dbReference type="Pfam" id="PF03022">
    <property type="entry name" value="MRJP"/>
    <property type="match status" value="1"/>
</dbReference>
<evidence type="ECO:0000313" key="6">
    <source>
        <dbReference type="Proteomes" id="UP000215453"/>
    </source>
</evidence>
<sequence>MAFTRTGLLALALGLPRLVHSSYYDLEAGSFRPFGPGFNRGAYPRDFAVFGALQGVHDSQQAPTGLAVDTEHNIYLTYPRNSGQTPSNVVMCTDFNNEQPWPNAQIQNCTEGQDPSTCFVNVQNIVLDSREQLWVIDSGIPYTAKAGSDALYGGAKIMSFNQSGDHIRTYPIPQDLLAHGMNANDVRINNTLGTNGYAFITDASTNSSLLAIDLDNGSGVRRLFNTSVVRADEAYVGSYDGNLIYCWNGTQRNFCTTAADGIALASGQLYWGVLSSRRFYFIDQSVLIDSSLSDDQVLTAVQNPGQCASEQAGFTADDNGRVYILASEQNAIYYVDSLQSEVNETVNGTPPGGSGLIVAENYVVKPLVRSALIQHADSAAILDGWLYFCTNQLELAFKALKILNGTIRSSLAARKSGDMYTGTIQARSAQTQTRPNQTCHLGTIFSAVFCPLLAPFWILQTRDTPSSSMTALAWLRKNTMDRDCPKGTSTVKSQSK</sequence>
<dbReference type="AlphaFoldDB" id="A0A1Y6M135"/>
<gene>
    <name evidence="5" type="ORF">ZT1A5_G10086</name>
</gene>
<reference evidence="5 6" key="1">
    <citation type="submission" date="2016-10" db="EMBL/GenBank/DDBJ databases">
        <authorList>
            <person name="Varghese N."/>
        </authorList>
    </citation>
    <scope>NUCLEOTIDE SEQUENCE [LARGE SCALE GENOMIC DNA]</scope>
</reference>
<accession>A0A1Y6M135</accession>
<evidence type="ECO:0000313" key="5">
    <source>
        <dbReference type="EMBL" id="SMY28641.1"/>
    </source>
</evidence>
<name>A0A1Y6M135_ZYMTR</name>
<comment type="similarity">
    <text evidence="2">Belongs to the major royal jelly protein family.</text>
</comment>